<reference evidence="28" key="1">
    <citation type="submission" date="2020-04" db="EMBL/GenBank/DDBJ databases">
        <authorList>
            <person name="Neveu A P."/>
        </authorList>
    </citation>
    <scope>NUCLEOTIDE SEQUENCE</scope>
    <source>
        <tissue evidence="28">Whole embryo</tissue>
    </source>
</reference>
<keyword evidence="13 22" id="KW-0067">ATP-binding</keyword>
<dbReference type="Pfam" id="PF13087">
    <property type="entry name" value="AAA_12"/>
    <property type="match status" value="1"/>
</dbReference>
<dbReference type="CDD" id="cd18808">
    <property type="entry name" value="SF1_C_Upf1"/>
    <property type="match status" value="1"/>
</dbReference>
<keyword evidence="9" id="KW-0255">Endonuclease</keyword>
<dbReference type="CDD" id="cd22318">
    <property type="entry name" value="DNA2_N-like"/>
    <property type="match status" value="1"/>
</dbReference>
<evidence type="ECO:0000256" key="21">
    <source>
        <dbReference type="ARBA" id="ARBA00047995"/>
    </source>
</evidence>
<organism evidence="28">
    <name type="scientific">Phallusia mammillata</name>
    <dbReference type="NCBI Taxonomy" id="59560"/>
    <lineage>
        <taxon>Eukaryota</taxon>
        <taxon>Metazoa</taxon>
        <taxon>Chordata</taxon>
        <taxon>Tunicata</taxon>
        <taxon>Ascidiacea</taxon>
        <taxon>Phlebobranchia</taxon>
        <taxon>Ascidiidae</taxon>
        <taxon>Phallusia</taxon>
    </lineage>
</organism>
<protein>
    <recommendedName>
        <fullName evidence="22">DNA replication ATP-dependent helicase/nuclease</fullName>
        <ecNumber evidence="22">3.1.-.-</ecNumber>
        <ecNumber evidence="22">3.6.4.12</ecNumber>
    </recommendedName>
</protein>
<keyword evidence="15 22" id="KW-0411">Iron-sulfur</keyword>
<feature type="domain" description="DNA2/NAM7 helicase helicase" evidence="25">
    <location>
        <begin position="890"/>
        <end position="980"/>
    </location>
</feature>
<keyword evidence="8 22" id="KW-0547">Nucleotide-binding</keyword>
<keyword evidence="17" id="KW-0496">Mitochondrion</keyword>
<evidence type="ECO:0000259" key="24">
    <source>
        <dbReference type="Pfam" id="PF08696"/>
    </source>
</evidence>
<evidence type="ECO:0000256" key="2">
    <source>
        <dbReference type="ARBA" id="ARBA00004173"/>
    </source>
</evidence>
<dbReference type="InterPro" id="IPR027417">
    <property type="entry name" value="P-loop_NTPase"/>
</dbReference>
<dbReference type="FunFam" id="3.40.50.300:FF:000915">
    <property type="entry name" value="DNA replication ATP-dependent helicase/nuclease DNA2"/>
    <property type="match status" value="1"/>
</dbReference>
<dbReference type="GO" id="GO:0005739">
    <property type="term" value="C:mitochondrion"/>
    <property type="evidence" value="ECO:0007669"/>
    <property type="project" value="UniProtKB-SubCell"/>
</dbReference>
<keyword evidence="20 22" id="KW-0511">Multifunctional enzyme</keyword>
<evidence type="ECO:0000256" key="15">
    <source>
        <dbReference type="ARBA" id="ARBA00023014"/>
    </source>
</evidence>
<evidence type="ECO:0000256" key="17">
    <source>
        <dbReference type="ARBA" id="ARBA00023128"/>
    </source>
</evidence>
<dbReference type="InterPro" id="IPR011604">
    <property type="entry name" value="PDDEXK-like_dom_sf"/>
</dbReference>
<keyword evidence="11 22" id="KW-0378">Hydrolase</keyword>
<comment type="cofactor">
    <cofactor evidence="1">
        <name>[4Fe-4S] cluster</name>
        <dbReference type="ChEBI" id="CHEBI:49883"/>
    </cofactor>
</comment>
<accession>A0A6F9DAD7</accession>
<feature type="region of interest" description="Disordered" evidence="23">
    <location>
        <begin position="1"/>
        <end position="20"/>
    </location>
</feature>
<feature type="compositionally biased region" description="Basic residues" evidence="23">
    <location>
        <begin position="146"/>
        <end position="155"/>
    </location>
</feature>
<evidence type="ECO:0000259" key="25">
    <source>
        <dbReference type="Pfam" id="PF13086"/>
    </source>
</evidence>
<dbReference type="GO" id="GO:0071932">
    <property type="term" value="P:replication fork reversal"/>
    <property type="evidence" value="ECO:0007669"/>
    <property type="project" value="TreeGrafter"/>
</dbReference>
<feature type="region of interest" description="Disordered" evidence="23">
    <location>
        <begin position="47"/>
        <end position="70"/>
    </location>
</feature>
<evidence type="ECO:0000256" key="13">
    <source>
        <dbReference type="ARBA" id="ARBA00022840"/>
    </source>
</evidence>
<evidence type="ECO:0000256" key="22">
    <source>
        <dbReference type="RuleBase" id="RU367041"/>
    </source>
</evidence>
<dbReference type="InterPro" id="IPR041679">
    <property type="entry name" value="DNA2/NAM7-like_C"/>
</dbReference>
<evidence type="ECO:0000313" key="28">
    <source>
        <dbReference type="EMBL" id="CAB3238414.1"/>
    </source>
</evidence>
<evidence type="ECO:0000256" key="5">
    <source>
        <dbReference type="ARBA" id="ARBA00022705"/>
    </source>
</evidence>
<dbReference type="InterPro" id="IPR045055">
    <property type="entry name" value="DNA2/NAM7-like"/>
</dbReference>
<dbReference type="Pfam" id="PF08696">
    <property type="entry name" value="Dna2"/>
    <property type="match status" value="1"/>
</dbReference>
<dbReference type="FunFam" id="3.40.50.300:FF:000789">
    <property type="entry name" value="DNA replication ATP-dependent helicase/nuclease DNA2"/>
    <property type="match status" value="1"/>
</dbReference>
<feature type="domain" description="DNA replication factor Dna2 N-terminal" evidence="24">
    <location>
        <begin position="299"/>
        <end position="528"/>
    </location>
</feature>
<dbReference type="InterPro" id="IPR041677">
    <property type="entry name" value="DNA2/NAM7_AAA_11"/>
</dbReference>
<keyword evidence="18 22" id="KW-0234">DNA repair</keyword>
<keyword evidence="4 22" id="KW-0004">4Fe-4S</keyword>
<feature type="compositionally biased region" description="Polar residues" evidence="23">
    <location>
        <begin position="109"/>
        <end position="140"/>
    </location>
</feature>
<keyword evidence="22" id="KW-0158">Chromosome</keyword>
<comment type="catalytic activity">
    <reaction evidence="21 22">
        <text>ATP + H2O = ADP + phosphate + H(+)</text>
        <dbReference type="Rhea" id="RHEA:13065"/>
        <dbReference type="ChEBI" id="CHEBI:15377"/>
        <dbReference type="ChEBI" id="CHEBI:15378"/>
        <dbReference type="ChEBI" id="CHEBI:30616"/>
        <dbReference type="ChEBI" id="CHEBI:43474"/>
        <dbReference type="ChEBI" id="CHEBI:456216"/>
        <dbReference type="EC" id="3.6.4.12"/>
    </reaction>
</comment>
<dbReference type="EC" id="3.1.-.-" evidence="22"/>
<evidence type="ECO:0000256" key="10">
    <source>
        <dbReference type="ARBA" id="ARBA00022763"/>
    </source>
</evidence>
<dbReference type="GO" id="GO:0005634">
    <property type="term" value="C:nucleus"/>
    <property type="evidence" value="ECO:0007669"/>
    <property type="project" value="UniProtKB-SubCell"/>
</dbReference>
<dbReference type="SUPFAM" id="SSF52540">
    <property type="entry name" value="P-loop containing nucleoside triphosphate hydrolases"/>
    <property type="match status" value="1"/>
</dbReference>
<sequence length="1312" mass="147264">MPKHEVPKRPARKIQGSIESFVVNQPSHNILKSKDGLKQGKLDLFMKNKSSAESSEETSKPGRQKRKMLSHDFFGTVSAKKSKAAKESTVDLTESINVKVENPCLTKTSKTTGLEPTTPSNDYILGSENNLKSTSDSHTPNPVLRPHSKISKHHLKVDNGGNKDTEDAEATVICSEEKDFSNVMAEEKKTNEINPCASSSMVTDGDACAAISHQTVTDTTNTVTGFEAFDGLDDDDDLFGEALQKLDTLSEINLKMQKGPRLSKDNPLANIRYKILDVQNAVDENGCTAKQYSAVHEVSQQFKNICLHDQWQDLNLEPGDVVNVIQDEKETALPENVINITTKKNLLVHHPDVLISGTTVSNALGCLRRAVLSERFKNTERATDDSKISPVMFVGTVVHSLFQSAIAYNGKLNAEELLKMAKETVHDPRYMADIITLNTTHEEIVSLVQPYIPYIIKWIEQYSSIVVPTNSGQIQLCLPPNVWESQPSGKRQMTHKFKAKIAMNEIKDIEENVWSPRYGLKGKIDVTGEFTIREIGGKIQKKSIIPLELKTGKDSHSMEHHLQVAVYAMFCADRRNIINPTSSLPTGLLLYLKSGNMSSIPLKHTDKLGVIMLRNKVADFLRKTVKKSIENGGTTESFITKPLPETIDNLRSCKWCSQLRNCSLVYHSVDKSQTRHQPAPELNLLMTQFVSHLSDNDFAYFEHWMTCMLLESQESTKKNQKLRFWLKTPAERSSEGTCLTDLRLAGPPVNIDNKNVYLQTFKRNKISEIKEKLPFSAGESVLISGFEPEFIALASGTIIKITDEFITIHTTRDLSKYPSDMKYSLDNQVWMSQISLQSSLSNLSLLMDLDEHYYRLRRLIIGHEEPTFGKNLDFIPRSAKEEVASMLRGLNRTQRQAIKRVLLSNEYTLVVGMPGSGKTTTIVAMIRILLLCGLRVLVSSYTHSAVDNLLIKLVKYKVDFLRLGQSSSIHPTVLPFSEQASECKEPEQLKKLYHDARVIGCTCLAIYSHAFFQIPGQPNPLFDVCIVDEASQIAQPACLSPLLHCKRFVLVGDHKQLPPLVVSSEARQMGADESLFRRLTIHKPALCELTLQYRMNSDIMALSNHVTYEGRLECAHESVATATVKLDNIDAVKTELKDESENSWLIRTLDVKTSVLFLDTSKTSHYEEAVDNGVRNLHEAKVLSNIAAKLLKCGCRGSQIGIIAPFRKQLQTIEEEVQKNAADDVGDIEINTVDKYQGRDKSVILLSFVRSKKDELGEKKGELLNDWRRLNVALTRAKHKLIMVGCIRSLNEYEPCKKMIEYLQTNQLILNL</sequence>
<evidence type="ECO:0000256" key="11">
    <source>
        <dbReference type="ARBA" id="ARBA00022801"/>
    </source>
</evidence>
<evidence type="ECO:0000256" key="19">
    <source>
        <dbReference type="ARBA" id="ARBA00023242"/>
    </source>
</evidence>
<dbReference type="InterPro" id="IPR048459">
    <property type="entry name" value="DNA2_Rift"/>
</dbReference>
<feature type="region of interest" description="Disordered" evidence="23">
    <location>
        <begin position="109"/>
        <end position="168"/>
    </location>
</feature>
<evidence type="ECO:0000256" key="8">
    <source>
        <dbReference type="ARBA" id="ARBA00022741"/>
    </source>
</evidence>
<dbReference type="GO" id="GO:0017116">
    <property type="term" value="F:single-stranded DNA helicase activity"/>
    <property type="evidence" value="ECO:0007669"/>
    <property type="project" value="UniProtKB-UniRule"/>
</dbReference>
<dbReference type="InterPro" id="IPR014808">
    <property type="entry name" value="DNA_replication_fac_Dna2_N"/>
</dbReference>
<keyword evidence="6 22" id="KW-0540">Nuclease</keyword>
<evidence type="ECO:0000256" key="12">
    <source>
        <dbReference type="ARBA" id="ARBA00022806"/>
    </source>
</evidence>
<evidence type="ECO:0000256" key="16">
    <source>
        <dbReference type="ARBA" id="ARBA00023125"/>
    </source>
</evidence>
<dbReference type="Gene3D" id="3.40.50.300">
    <property type="entry name" value="P-loop containing nucleotide triphosphate hydrolases"/>
    <property type="match status" value="2"/>
</dbReference>
<dbReference type="GO" id="GO:0046872">
    <property type="term" value="F:metal ion binding"/>
    <property type="evidence" value="ECO:0007669"/>
    <property type="project" value="UniProtKB-UniRule"/>
</dbReference>
<evidence type="ECO:0000256" key="6">
    <source>
        <dbReference type="ARBA" id="ARBA00022722"/>
    </source>
</evidence>
<dbReference type="EC" id="3.6.4.12" evidence="22"/>
<dbReference type="Pfam" id="PF21123">
    <property type="entry name" value="Dna2_Rift"/>
    <property type="match status" value="1"/>
</dbReference>
<keyword evidence="14 22" id="KW-0408">Iron</keyword>
<gene>
    <name evidence="28" type="primary">Dna2</name>
</gene>
<evidence type="ECO:0000256" key="20">
    <source>
        <dbReference type="ARBA" id="ARBA00023268"/>
    </source>
</evidence>
<dbReference type="GO" id="GO:0033567">
    <property type="term" value="P:DNA replication, Okazaki fragment processing"/>
    <property type="evidence" value="ECO:0007669"/>
    <property type="project" value="UniProtKB-UniRule"/>
</dbReference>
<keyword evidence="7 22" id="KW-0479">Metal-binding</keyword>
<evidence type="ECO:0000256" key="9">
    <source>
        <dbReference type="ARBA" id="ARBA00022759"/>
    </source>
</evidence>
<dbReference type="CDD" id="cd18041">
    <property type="entry name" value="DEXXQc_DNA2"/>
    <property type="match status" value="1"/>
</dbReference>
<evidence type="ECO:0000256" key="4">
    <source>
        <dbReference type="ARBA" id="ARBA00022485"/>
    </source>
</evidence>
<evidence type="ECO:0000259" key="26">
    <source>
        <dbReference type="Pfam" id="PF13087"/>
    </source>
</evidence>
<dbReference type="EMBL" id="LR784552">
    <property type="protein sequence ID" value="CAB3238414.1"/>
    <property type="molecule type" value="mRNA"/>
</dbReference>
<evidence type="ECO:0000256" key="23">
    <source>
        <dbReference type="SAM" id="MobiDB-lite"/>
    </source>
</evidence>
<dbReference type="Gene3D" id="3.90.320.10">
    <property type="match status" value="1"/>
</dbReference>
<comment type="similarity">
    <text evidence="3 22">Belongs to the DNA2/NAM7 helicase family.</text>
</comment>
<dbReference type="InterPro" id="IPR047187">
    <property type="entry name" value="SF1_C_Upf1"/>
</dbReference>
<feature type="domain" description="DNA2 rift barrel" evidence="27">
    <location>
        <begin position="731"/>
        <end position="827"/>
    </location>
</feature>
<comment type="function">
    <text evidence="22">Key enzyme involved in DNA replication and DNA repair. Involved in Okazaki fragments processing by cleaving long flaps that escape FEN1: flaps that are longer than 27 nucleotides are coated by replication protein A complex (RPA), leading to recruit DNA2 which cleaves the flap until it is too short to bind RPA and becomes a substrate for FEN1. Also involved in 5'-end resection of DNA during double-strand break (DSB) repair by mediating the cleavage of 5'-ssDNA.</text>
</comment>
<dbReference type="GO" id="GO:0051539">
    <property type="term" value="F:4 iron, 4 sulfur cluster binding"/>
    <property type="evidence" value="ECO:0007669"/>
    <property type="project" value="UniProtKB-UniRule"/>
</dbReference>
<evidence type="ECO:0000256" key="7">
    <source>
        <dbReference type="ARBA" id="ARBA00022723"/>
    </source>
</evidence>
<keyword evidence="19 22" id="KW-0539">Nucleus</keyword>
<dbReference type="GO" id="GO:0006281">
    <property type="term" value="P:DNA repair"/>
    <property type="evidence" value="ECO:0007669"/>
    <property type="project" value="UniProtKB-KW"/>
</dbReference>
<dbReference type="GO" id="GO:0017108">
    <property type="term" value="F:5'-flap endonuclease activity"/>
    <property type="evidence" value="ECO:0007669"/>
    <property type="project" value="UniProtKB-UniRule"/>
</dbReference>
<feature type="domain" description="DNA2/NAM7 helicase-like C-terminal" evidence="26">
    <location>
        <begin position="1072"/>
        <end position="1286"/>
    </location>
</feature>
<proteinExistence type="evidence at transcript level"/>
<evidence type="ECO:0000256" key="1">
    <source>
        <dbReference type="ARBA" id="ARBA00001966"/>
    </source>
</evidence>
<keyword evidence="16 22" id="KW-0238">DNA-binding</keyword>
<dbReference type="PANTHER" id="PTHR10887">
    <property type="entry name" value="DNA2/NAM7 HELICASE FAMILY"/>
    <property type="match status" value="1"/>
</dbReference>
<evidence type="ECO:0000256" key="18">
    <source>
        <dbReference type="ARBA" id="ARBA00023204"/>
    </source>
</evidence>
<dbReference type="GO" id="GO:0003677">
    <property type="term" value="F:DNA binding"/>
    <property type="evidence" value="ECO:0007669"/>
    <property type="project" value="UniProtKB-UniRule"/>
</dbReference>
<evidence type="ECO:0000259" key="27">
    <source>
        <dbReference type="Pfam" id="PF21123"/>
    </source>
</evidence>
<feature type="domain" description="DNA2/NAM7 helicase helicase" evidence="25">
    <location>
        <begin position="990"/>
        <end position="1063"/>
    </location>
</feature>
<dbReference type="InterPro" id="IPR026851">
    <property type="entry name" value="Dna2/JHS1_DEXXQ-box"/>
</dbReference>
<comment type="subcellular location">
    <subcellularLocation>
        <location evidence="2">Mitochondrion</location>
    </subcellularLocation>
    <subcellularLocation>
        <location evidence="22">Nucleus</location>
    </subcellularLocation>
    <subcellularLocation>
        <location evidence="22">Chromosome</location>
    </subcellularLocation>
</comment>
<name>A0A6F9DAD7_9ASCI</name>
<evidence type="ECO:0000256" key="14">
    <source>
        <dbReference type="ARBA" id="ARBA00023004"/>
    </source>
</evidence>
<dbReference type="PANTHER" id="PTHR10887:SF433">
    <property type="entry name" value="DNA REPLICATION ATP-DEPENDENT HELICASE_NUCLEASE DNA2"/>
    <property type="match status" value="1"/>
</dbReference>
<keyword evidence="5 22" id="KW-0235">DNA replication</keyword>
<evidence type="ECO:0000256" key="3">
    <source>
        <dbReference type="ARBA" id="ARBA00007913"/>
    </source>
</evidence>
<keyword evidence="10 22" id="KW-0227">DNA damage</keyword>
<keyword evidence="12 22" id="KW-0347">Helicase</keyword>
<dbReference type="GO" id="GO:0005694">
    <property type="term" value="C:chromosome"/>
    <property type="evidence" value="ECO:0007669"/>
    <property type="project" value="UniProtKB-SubCell"/>
</dbReference>
<dbReference type="GO" id="GO:0005524">
    <property type="term" value="F:ATP binding"/>
    <property type="evidence" value="ECO:0007669"/>
    <property type="project" value="UniProtKB-UniRule"/>
</dbReference>
<dbReference type="Pfam" id="PF13086">
    <property type="entry name" value="AAA_11"/>
    <property type="match status" value="2"/>
</dbReference>